<evidence type="ECO:0000313" key="5">
    <source>
        <dbReference type="EMBL" id="KAF6173294.1"/>
    </source>
</evidence>
<dbReference type="EC" id="3.4.19.12" evidence="3"/>
<comment type="subcellular location">
    <subcellularLocation>
        <location evidence="3">Cytoplasm</location>
    </subcellularLocation>
</comment>
<dbReference type="Proteomes" id="UP000541444">
    <property type="component" value="Unassembled WGS sequence"/>
</dbReference>
<comment type="catalytic activity">
    <reaction evidence="1 3">
        <text>Thiol-dependent hydrolysis of ester, thioester, amide, peptide and isopeptide bonds formed by the C-terminal Gly of ubiquitin (a 76-residue protein attached to proteins as an intracellular targeting signal).</text>
        <dbReference type="EC" id="3.4.19.12"/>
    </reaction>
</comment>
<dbReference type="GO" id="GO:0030968">
    <property type="term" value="P:endoplasmic reticulum unfolded protein response"/>
    <property type="evidence" value="ECO:0007669"/>
    <property type="project" value="TreeGrafter"/>
</dbReference>
<dbReference type="GO" id="GO:0005829">
    <property type="term" value="C:cytosol"/>
    <property type="evidence" value="ECO:0007669"/>
    <property type="project" value="TreeGrafter"/>
</dbReference>
<evidence type="ECO:0000313" key="6">
    <source>
        <dbReference type="Proteomes" id="UP000541444"/>
    </source>
</evidence>
<keyword evidence="3" id="KW-0645">Protease</keyword>
<keyword evidence="6" id="KW-1185">Reference proteome</keyword>
<dbReference type="AlphaFoldDB" id="A0A7J7P288"/>
<sequence>MSSTSSLSVTSSLGSISSSIESELSTRRRFTATGMPISFVSNKFIEGDFDEYVKNIQRNNAWGGEPELLMASHVLRMSISVFKIDKSSRDLIYIASYSEEYGKDESPIKVVFHGYGHYNVLEIFSEKV</sequence>
<keyword evidence="3" id="KW-0788">Thiol protease</keyword>
<feature type="domain" description="OTU" evidence="4">
    <location>
        <begin position="43"/>
        <end position="118"/>
    </location>
</feature>
<dbReference type="PANTHER" id="PTHR13312">
    <property type="entry name" value="HIV-INDUCED PROTEIN-7-LIKE PROTEASE"/>
    <property type="match status" value="1"/>
</dbReference>
<keyword evidence="2 3" id="KW-0378">Hydrolase</keyword>
<dbReference type="OrthoDB" id="409956at2759"/>
<comment type="caution">
    <text evidence="5">The sequence shown here is derived from an EMBL/GenBank/DDBJ whole genome shotgun (WGS) entry which is preliminary data.</text>
</comment>
<dbReference type="SUPFAM" id="SSF54001">
    <property type="entry name" value="Cysteine proteinases"/>
    <property type="match status" value="1"/>
</dbReference>
<dbReference type="PANTHER" id="PTHR13312:SF6">
    <property type="entry name" value="UBIQUITIN THIOESTERASE OTU"/>
    <property type="match status" value="1"/>
</dbReference>
<dbReference type="InterPro" id="IPR038765">
    <property type="entry name" value="Papain-like_cys_pep_sf"/>
</dbReference>
<dbReference type="GO" id="GO:0036503">
    <property type="term" value="P:ERAD pathway"/>
    <property type="evidence" value="ECO:0007669"/>
    <property type="project" value="TreeGrafter"/>
</dbReference>
<gene>
    <name evidence="5" type="ORF">GIB67_026989</name>
</gene>
<organism evidence="5 6">
    <name type="scientific">Kingdonia uniflora</name>
    <dbReference type="NCBI Taxonomy" id="39325"/>
    <lineage>
        <taxon>Eukaryota</taxon>
        <taxon>Viridiplantae</taxon>
        <taxon>Streptophyta</taxon>
        <taxon>Embryophyta</taxon>
        <taxon>Tracheophyta</taxon>
        <taxon>Spermatophyta</taxon>
        <taxon>Magnoliopsida</taxon>
        <taxon>Ranunculales</taxon>
        <taxon>Circaeasteraceae</taxon>
        <taxon>Kingdonia</taxon>
    </lineage>
</organism>
<dbReference type="Gene3D" id="3.90.70.80">
    <property type="match status" value="1"/>
</dbReference>
<protein>
    <recommendedName>
        <fullName evidence="3">Ubiquitin thioesterase OTU</fullName>
        <ecNumber evidence="3">3.4.19.12</ecNumber>
    </recommendedName>
</protein>
<dbReference type="GO" id="GO:0005634">
    <property type="term" value="C:nucleus"/>
    <property type="evidence" value="ECO:0007669"/>
    <property type="project" value="TreeGrafter"/>
</dbReference>
<evidence type="ECO:0000256" key="2">
    <source>
        <dbReference type="ARBA" id="ARBA00022801"/>
    </source>
</evidence>
<name>A0A7J7P288_9MAGN</name>
<proteinExistence type="predicted"/>
<reference evidence="5 6" key="1">
    <citation type="journal article" date="2020" name="IScience">
        <title>Genome Sequencing of the Endangered Kingdonia uniflora (Circaeasteraceae, Ranunculales) Reveals Potential Mechanisms of Evolutionary Specialization.</title>
        <authorList>
            <person name="Sun Y."/>
            <person name="Deng T."/>
            <person name="Zhang A."/>
            <person name="Moore M.J."/>
            <person name="Landis J.B."/>
            <person name="Lin N."/>
            <person name="Zhang H."/>
            <person name="Zhang X."/>
            <person name="Huang J."/>
            <person name="Zhang X."/>
            <person name="Sun H."/>
            <person name="Wang H."/>
        </authorList>
    </citation>
    <scope>NUCLEOTIDE SEQUENCE [LARGE SCALE GENOMIC DNA]</scope>
    <source>
        <strain evidence="5">TB1705</strain>
        <tissue evidence="5">Leaf</tissue>
    </source>
</reference>
<evidence type="ECO:0000256" key="3">
    <source>
        <dbReference type="RuleBase" id="RU367104"/>
    </source>
</evidence>
<accession>A0A7J7P288</accession>
<dbReference type="InterPro" id="IPR003323">
    <property type="entry name" value="OTU_dom"/>
</dbReference>
<dbReference type="Pfam" id="PF02338">
    <property type="entry name" value="OTU"/>
    <property type="match status" value="1"/>
</dbReference>
<dbReference type="GO" id="GO:0016579">
    <property type="term" value="P:protein deubiquitination"/>
    <property type="evidence" value="ECO:0007669"/>
    <property type="project" value="TreeGrafter"/>
</dbReference>
<evidence type="ECO:0000259" key="4">
    <source>
        <dbReference type="Pfam" id="PF02338"/>
    </source>
</evidence>
<evidence type="ECO:0000256" key="1">
    <source>
        <dbReference type="ARBA" id="ARBA00000707"/>
    </source>
</evidence>
<keyword evidence="3" id="KW-0833">Ubl conjugation pathway</keyword>
<comment type="function">
    <text evidence="3">Hydrolase that can remove conjugated ubiquitin from proteins and may therefore play an important regulatory role at the level of protein turnover by preventing degradation.</text>
</comment>
<dbReference type="EMBL" id="JACGCM010000347">
    <property type="protein sequence ID" value="KAF6173294.1"/>
    <property type="molecule type" value="Genomic_DNA"/>
</dbReference>
<keyword evidence="3" id="KW-0963">Cytoplasm</keyword>
<dbReference type="GO" id="GO:0004843">
    <property type="term" value="F:cysteine-type deubiquitinase activity"/>
    <property type="evidence" value="ECO:0007669"/>
    <property type="project" value="UniProtKB-UniRule"/>
</dbReference>